<feature type="compositionally biased region" description="Basic and acidic residues" evidence="12">
    <location>
        <begin position="567"/>
        <end position="582"/>
    </location>
</feature>
<dbReference type="SMART" id="SM00320">
    <property type="entry name" value="WD40"/>
    <property type="match status" value="5"/>
</dbReference>
<evidence type="ECO:0000256" key="7">
    <source>
        <dbReference type="ARBA" id="ARBA00022741"/>
    </source>
</evidence>
<feature type="compositionally biased region" description="Low complexity" evidence="12">
    <location>
        <begin position="909"/>
        <end position="923"/>
    </location>
</feature>
<dbReference type="Pfam" id="PF00069">
    <property type="entry name" value="Pkinase"/>
    <property type="match status" value="1"/>
</dbReference>
<dbReference type="GO" id="GO:0005737">
    <property type="term" value="C:cytoplasm"/>
    <property type="evidence" value="ECO:0007669"/>
    <property type="project" value="UniProtKB-SubCell"/>
</dbReference>
<keyword evidence="3" id="KW-0963">Cytoplasm</keyword>
<evidence type="ECO:0000256" key="2">
    <source>
        <dbReference type="ARBA" id="ARBA00012513"/>
    </source>
</evidence>
<evidence type="ECO:0000256" key="12">
    <source>
        <dbReference type="SAM" id="MobiDB-lite"/>
    </source>
</evidence>
<evidence type="ECO:0000256" key="3">
    <source>
        <dbReference type="ARBA" id="ARBA00022490"/>
    </source>
</evidence>
<feature type="compositionally biased region" description="Polar residues" evidence="12">
    <location>
        <begin position="537"/>
        <end position="561"/>
    </location>
</feature>
<feature type="compositionally biased region" description="Polar residues" evidence="12">
    <location>
        <begin position="843"/>
        <end position="866"/>
    </location>
</feature>
<gene>
    <name evidence="14" type="ORF">C2S_6829</name>
</gene>
<dbReference type="EMBL" id="CABFJX010000201">
    <property type="protein sequence ID" value="VTT67200.1"/>
    <property type="molecule type" value="Genomic_DNA"/>
</dbReference>
<evidence type="ECO:0000256" key="1">
    <source>
        <dbReference type="ARBA" id="ARBA00004496"/>
    </source>
</evidence>
<evidence type="ECO:0000256" key="11">
    <source>
        <dbReference type="ARBA" id="ARBA00048679"/>
    </source>
</evidence>
<feature type="compositionally biased region" description="Low complexity" evidence="12">
    <location>
        <begin position="677"/>
        <end position="692"/>
    </location>
</feature>
<feature type="region of interest" description="Disordered" evidence="12">
    <location>
        <begin position="384"/>
        <end position="409"/>
    </location>
</feature>
<reference evidence="14" key="1">
    <citation type="submission" date="2019-05" db="EMBL/GenBank/DDBJ databases">
        <authorList>
            <person name="Piombo E."/>
        </authorList>
    </citation>
    <scope>NUCLEOTIDE SEQUENCE</scope>
    <source>
        <strain evidence="14">C2S</strain>
    </source>
</reference>
<keyword evidence="6" id="KW-0808">Transferase</keyword>
<keyword evidence="9" id="KW-0067">ATP-binding</keyword>
<feature type="compositionally biased region" description="Basic and acidic residues" evidence="12">
    <location>
        <begin position="695"/>
        <end position="716"/>
    </location>
</feature>
<feature type="compositionally biased region" description="Polar residues" evidence="12">
    <location>
        <begin position="584"/>
        <end position="593"/>
    </location>
</feature>
<feature type="region of interest" description="Disordered" evidence="12">
    <location>
        <begin position="1"/>
        <end position="24"/>
    </location>
</feature>
<feature type="compositionally biased region" description="Low complexity" evidence="12">
    <location>
        <begin position="644"/>
        <end position="659"/>
    </location>
</feature>
<keyword evidence="8" id="KW-0418">Kinase</keyword>
<dbReference type="Proteomes" id="UP000760494">
    <property type="component" value="Unassembled WGS sequence"/>
</dbReference>
<dbReference type="InterPro" id="IPR015943">
    <property type="entry name" value="WD40/YVTN_repeat-like_dom_sf"/>
</dbReference>
<feature type="domain" description="Protein kinase" evidence="13">
    <location>
        <begin position="51"/>
        <end position="338"/>
    </location>
</feature>
<evidence type="ECO:0000259" key="13">
    <source>
        <dbReference type="PROSITE" id="PS50011"/>
    </source>
</evidence>
<evidence type="ECO:0000313" key="14">
    <source>
        <dbReference type="EMBL" id="VTT67200.1"/>
    </source>
</evidence>
<comment type="subcellular location">
    <subcellularLocation>
        <location evidence="1">Cytoplasm</location>
    </subcellularLocation>
</comment>
<accession>A0A5Q3G2X8</accession>
<dbReference type="GO" id="GO:0005524">
    <property type="term" value="F:ATP binding"/>
    <property type="evidence" value="ECO:0007669"/>
    <property type="project" value="UniProtKB-KW"/>
</dbReference>
<feature type="region of interest" description="Disordered" evidence="12">
    <location>
        <begin position="537"/>
        <end position="792"/>
    </location>
</feature>
<feature type="compositionally biased region" description="Polar residues" evidence="12">
    <location>
        <begin position="611"/>
        <end position="630"/>
    </location>
</feature>
<evidence type="ECO:0000256" key="6">
    <source>
        <dbReference type="ARBA" id="ARBA00022679"/>
    </source>
</evidence>
<evidence type="ECO:0000313" key="15">
    <source>
        <dbReference type="Proteomes" id="UP000760494"/>
    </source>
</evidence>
<feature type="region of interest" description="Disordered" evidence="12">
    <location>
        <begin position="1234"/>
        <end position="1253"/>
    </location>
</feature>
<feature type="compositionally biased region" description="Acidic residues" evidence="12">
    <location>
        <begin position="1496"/>
        <end position="1516"/>
    </location>
</feature>
<dbReference type="InterPro" id="IPR000719">
    <property type="entry name" value="Prot_kinase_dom"/>
</dbReference>
<comment type="caution">
    <text evidence="14">The sequence shown here is derived from an EMBL/GenBank/DDBJ whole genome shotgun (WGS) entry which is preliminary data.</text>
</comment>
<feature type="compositionally biased region" description="Basic and acidic residues" evidence="12">
    <location>
        <begin position="756"/>
        <end position="766"/>
    </location>
</feature>
<dbReference type="Pfam" id="PF00400">
    <property type="entry name" value="WD40"/>
    <property type="match status" value="1"/>
</dbReference>
<dbReference type="Gene3D" id="2.130.10.10">
    <property type="entry name" value="YVTN repeat-like/Quinoprotein amine dehydrogenase"/>
    <property type="match status" value="1"/>
</dbReference>
<comment type="catalytic activity">
    <reaction evidence="10">
        <text>L-threonyl-[protein] + ATP = O-phospho-L-threonyl-[protein] + ADP + H(+)</text>
        <dbReference type="Rhea" id="RHEA:46608"/>
        <dbReference type="Rhea" id="RHEA-COMP:11060"/>
        <dbReference type="Rhea" id="RHEA-COMP:11605"/>
        <dbReference type="ChEBI" id="CHEBI:15378"/>
        <dbReference type="ChEBI" id="CHEBI:30013"/>
        <dbReference type="ChEBI" id="CHEBI:30616"/>
        <dbReference type="ChEBI" id="CHEBI:61977"/>
        <dbReference type="ChEBI" id="CHEBI:456216"/>
        <dbReference type="EC" id="2.7.11.1"/>
    </reaction>
</comment>
<feature type="compositionally biased region" description="Low complexity" evidence="12">
    <location>
        <begin position="1065"/>
        <end position="1078"/>
    </location>
</feature>
<evidence type="ECO:0000256" key="9">
    <source>
        <dbReference type="ARBA" id="ARBA00022840"/>
    </source>
</evidence>
<protein>
    <recommendedName>
        <fullName evidence="2">non-specific serine/threonine protein kinase</fullName>
        <ecNumber evidence="2">2.7.11.1</ecNumber>
    </recommendedName>
</protein>
<name>A0A5Q3G2X8_FUSFU</name>
<keyword evidence="5" id="KW-0597">Phosphoprotein</keyword>
<dbReference type="PROSITE" id="PS00108">
    <property type="entry name" value="PROTEIN_KINASE_ST"/>
    <property type="match status" value="1"/>
</dbReference>
<evidence type="ECO:0000256" key="4">
    <source>
        <dbReference type="ARBA" id="ARBA00022527"/>
    </source>
</evidence>
<dbReference type="SUPFAM" id="SSF56112">
    <property type="entry name" value="Protein kinase-like (PK-like)"/>
    <property type="match status" value="1"/>
</dbReference>
<feature type="region of interest" description="Disordered" evidence="12">
    <location>
        <begin position="820"/>
        <end position="969"/>
    </location>
</feature>
<dbReference type="GO" id="GO:0000147">
    <property type="term" value="P:actin cortical patch assembly"/>
    <property type="evidence" value="ECO:0007669"/>
    <property type="project" value="TreeGrafter"/>
</dbReference>
<dbReference type="PROSITE" id="PS50011">
    <property type="entry name" value="PROTEIN_KINASE_DOM"/>
    <property type="match status" value="1"/>
</dbReference>
<dbReference type="SUPFAM" id="SSF50978">
    <property type="entry name" value="WD40 repeat-like"/>
    <property type="match status" value="1"/>
</dbReference>
<proteinExistence type="predicted"/>
<keyword evidence="4" id="KW-0723">Serine/threonine-protein kinase</keyword>
<dbReference type="PANTHER" id="PTHR22967">
    <property type="entry name" value="SERINE/THREONINE PROTEIN KINASE"/>
    <property type="match status" value="1"/>
</dbReference>
<comment type="catalytic activity">
    <reaction evidence="11">
        <text>L-seryl-[protein] + ATP = O-phospho-L-seryl-[protein] + ADP + H(+)</text>
        <dbReference type="Rhea" id="RHEA:17989"/>
        <dbReference type="Rhea" id="RHEA-COMP:9863"/>
        <dbReference type="Rhea" id="RHEA-COMP:11604"/>
        <dbReference type="ChEBI" id="CHEBI:15378"/>
        <dbReference type="ChEBI" id="CHEBI:29999"/>
        <dbReference type="ChEBI" id="CHEBI:30616"/>
        <dbReference type="ChEBI" id="CHEBI:83421"/>
        <dbReference type="ChEBI" id="CHEBI:456216"/>
        <dbReference type="EC" id="2.7.11.1"/>
    </reaction>
</comment>
<feature type="region of interest" description="Disordered" evidence="12">
    <location>
        <begin position="341"/>
        <end position="361"/>
    </location>
</feature>
<feature type="compositionally biased region" description="Polar residues" evidence="12">
    <location>
        <begin position="949"/>
        <end position="959"/>
    </location>
</feature>
<dbReference type="InterPro" id="IPR008271">
    <property type="entry name" value="Ser/Thr_kinase_AS"/>
</dbReference>
<dbReference type="InterPro" id="IPR036322">
    <property type="entry name" value="WD40_repeat_dom_sf"/>
</dbReference>
<dbReference type="InterPro" id="IPR001680">
    <property type="entry name" value="WD40_rpt"/>
</dbReference>
<dbReference type="GO" id="GO:0007015">
    <property type="term" value="P:actin filament organization"/>
    <property type="evidence" value="ECO:0007669"/>
    <property type="project" value="TreeGrafter"/>
</dbReference>
<evidence type="ECO:0000256" key="10">
    <source>
        <dbReference type="ARBA" id="ARBA00047899"/>
    </source>
</evidence>
<feature type="compositionally biased region" description="Basic and acidic residues" evidence="12">
    <location>
        <begin position="775"/>
        <end position="792"/>
    </location>
</feature>
<feature type="region of interest" description="Disordered" evidence="12">
    <location>
        <begin position="1491"/>
        <end position="1516"/>
    </location>
</feature>
<dbReference type="PANTHER" id="PTHR22967:SF57">
    <property type="entry name" value="AUXILIN, ISOFORM A-RELATED"/>
    <property type="match status" value="1"/>
</dbReference>
<evidence type="ECO:0000256" key="8">
    <source>
        <dbReference type="ARBA" id="ARBA00022777"/>
    </source>
</evidence>
<feature type="region of interest" description="Disordered" evidence="12">
    <location>
        <begin position="1036"/>
        <end position="1078"/>
    </location>
</feature>
<organism evidence="14 15">
    <name type="scientific">Fusarium fujikuroi</name>
    <name type="common">Bakanae and foot rot disease fungus</name>
    <name type="synonym">Gibberella fujikuroi</name>
    <dbReference type="NCBI Taxonomy" id="5127"/>
    <lineage>
        <taxon>Eukaryota</taxon>
        <taxon>Fungi</taxon>
        <taxon>Dikarya</taxon>
        <taxon>Ascomycota</taxon>
        <taxon>Pezizomycotina</taxon>
        <taxon>Sordariomycetes</taxon>
        <taxon>Hypocreomycetidae</taxon>
        <taxon>Hypocreales</taxon>
        <taxon>Nectriaceae</taxon>
        <taxon>Fusarium</taxon>
        <taxon>Fusarium fujikuroi species complex</taxon>
    </lineage>
</organism>
<dbReference type="Gene3D" id="1.10.510.10">
    <property type="entry name" value="Transferase(Phosphotransferase) domain 1"/>
    <property type="match status" value="1"/>
</dbReference>
<feature type="compositionally biased region" description="Polar residues" evidence="12">
    <location>
        <begin position="341"/>
        <end position="350"/>
    </location>
</feature>
<sequence length="1516" mass="165789">MASHGQYPPAHMMPNKHHHHAPYGSPAAIPGGAPAGTFAPGTKIQVGSHRVVIQKYLSEGGFAHVYLVKLAKPVDGTDQAVLKRVAVPDKDTLRGMRIEVETMKRLKGHRPIVTYIDSHASELQGGGYEVFLLMEFCNGGGLIDFMNTRLQHRLTEPEILNIFTDIAEGVACMHYLKPPLLHRDIKVENVLITARGSSKRFKLCDFGSAASPRPAPTTVTECRLMDEDVQKHTTMQYRSPEMIDVYRKQPINEKSDIWALGVLLYKLCYYTTPFEDQGQLAILNASYRFPSHPVFSDRLKKLIASMLRENLQDRPNIFQVLKEGCAMQGRDVPVQDIYSRSQPHARTDSPQPKAPKPEQTPAVGAVFTRAEPQKQVIPDVVPMRRGRPAASPAPAKVVQKPDASPMRKTDGDPFAALDSKAASKGFDELSSRFPTLDQFSLLHDQGTKFDFDVSSPVSPTGNTSSDLNERVTAKLADEAFAAPQTESPRPKPVSRTHSVTPVGHHAAVASPPLEPPLAKTLSAPSRPDISRAQSIISNNPELQAISSQSNSRYVSTGTMTSTPPPEKFSRDVERPVQREIAEYSRSSSATRQVDPSAAQWNAEEPRAAVSQRISAFQQPSHERQPSSSRPSLEGGRPRADFLEPAARASPAPSRPRPASTNLEGTTLDFLREREAASRSSSRPPQSRSPYQEPADEPRTSSDMEFLRSLEDSERTKSSKRSSLTSLSGNKNILAGKFGDAFKRFEGSSPNNGRIPSPERDMARRDLTPIAGSEATDGRSDDGHFHDDEDRMTPEMRREMERLKLQEEEQRVEAAQAEYRKRVAAGQRGPPVPPKSIGGVSRAVSIQNRVQSLLNEDQKPSSIQRTAQGYGKYTDVPETGNKPEKSLPGVPKKPLMVAKTRIDSPQARGPSSTSSAPPALTSKPPAKPPAPKKPVHLNSLPTGPRPSSPQKPTRAQTSTEELIEFPGQQMVDMTAKEKDDYIQDFSKRFPSLGSIEMVEREIGGQNGGSSRWELKLSAATTQHQNKFDKMAKRKRQAIAQNEPASEPSIKKKAKGTQVLKEKPVKAKTSALKKSTTTTSNAPETIQIVVGSYDRILHGLTVTVGGKEKAEFADTFLFNAHTSAIRCVAASPISAPVPGQTQKVMLASGSTDERVNVYNLSAHPPSRKNQEILAKVAPRPILENPKNREVGTLLHHSSTVTSLCFPTRSKLLSSSEDSTIAVTRTRDWSLLSNIKAPIPKPQGRPSGDTAPFGGTPSGVNDFAIHPSMKLMISVSKGERSMRLWNLVTGKKAGVLNFSKDMLQEAGEGKHSTGEGRRVVWGSVDGADEFAVGFDRDIVAFGMDSVPKCRIMGSIRTKVHQFFYVALDKEGDATLLAVATEDGRILFFSTKESDLTQPESEDKKLPTAKLMGQIGGKAGGVEGRIKDFVVVPSAEDASTLYVAGGSSDGRVRVWRVGVPELQGSDKAEEGKGELLGTYETQNRITCMTAFMMIPRPEGVEESEDELEDEEEEESDSDEE</sequence>
<dbReference type="InterPro" id="IPR011009">
    <property type="entry name" value="Kinase-like_dom_sf"/>
</dbReference>
<dbReference type="FunFam" id="1.10.510.10:FF:000441">
    <property type="entry name" value="Serine/threonine protein kinase"/>
    <property type="match status" value="1"/>
</dbReference>
<dbReference type="SMART" id="SM00220">
    <property type="entry name" value="S_TKc"/>
    <property type="match status" value="1"/>
</dbReference>
<feature type="region of interest" description="Disordered" evidence="12">
    <location>
        <begin position="480"/>
        <end position="525"/>
    </location>
</feature>
<dbReference type="CDD" id="cd14037">
    <property type="entry name" value="STKc_NAK_like"/>
    <property type="match status" value="1"/>
</dbReference>
<dbReference type="GO" id="GO:0004674">
    <property type="term" value="F:protein serine/threonine kinase activity"/>
    <property type="evidence" value="ECO:0007669"/>
    <property type="project" value="UniProtKB-KW"/>
</dbReference>
<keyword evidence="7" id="KW-0547">Nucleotide-binding</keyword>
<dbReference type="EC" id="2.7.11.1" evidence="2"/>
<evidence type="ECO:0000256" key="5">
    <source>
        <dbReference type="ARBA" id="ARBA00022553"/>
    </source>
</evidence>